<dbReference type="Pfam" id="PF00085">
    <property type="entry name" value="Thioredoxin"/>
    <property type="match status" value="1"/>
</dbReference>
<organism evidence="3 4">
    <name type="scientific">Bacillus thuringiensis serovar mexicanensis</name>
    <dbReference type="NCBI Taxonomy" id="180868"/>
    <lineage>
        <taxon>Bacteria</taxon>
        <taxon>Bacillati</taxon>
        <taxon>Bacillota</taxon>
        <taxon>Bacilli</taxon>
        <taxon>Bacillales</taxon>
        <taxon>Bacillaceae</taxon>
        <taxon>Bacillus</taxon>
        <taxon>Bacillus cereus group</taxon>
    </lineage>
</organism>
<name>A0A242WAS6_BACTU</name>
<evidence type="ECO:0000259" key="2">
    <source>
        <dbReference type="Pfam" id="PF00085"/>
    </source>
</evidence>
<accession>A0A242WAS6</accession>
<feature type="transmembrane region" description="Helical" evidence="1">
    <location>
        <begin position="7"/>
        <end position="24"/>
    </location>
</feature>
<dbReference type="Gene3D" id="3.40.30.10">
    <property type="entry name" value="Glutaredoxin"/>
    <property type="match status" value="1"/>
</dbReference>
<dbReference type="RefSeq" id="WP_001042899.1">
    <property type="nucleotide sequence ID" value="NZ_NFCF01000063.1"/>
</dbReference>
<evidence type="ECO:0000313" key="3">
    <source>
        <dbReference type="EMBL" id="OTW50897.1"/>
    </source>
</evidence>
<comment type="caution">
    <text evidence="3">The sequence shown here is derived from an EMBL/GenBank/DDBJ whole genome shotgun (WGS) entry which is preliminary data.</text>
</comment>
<dbReference type="InterPro" id="IPR013766">
    <property type="entry name" value="Thioredoxin_domain"/>
</dbReference>
<keyword evidence="1" id="KW-0812">Transmembrane</keyword>
<keyword evidence="1" id="KW-0472">Membrane</keyword>
<evidence type="ECO:0000313" key="4">
    <source>
        <dbReference type="Proteomes" id="UP000195152"/>
    </source>
</evidence>
<sequence>MNKRWKIISLIVTIMILSISFFMINSQSDVKAKQKNGPDDIISIKELDEKKYENDTYVYFFKPDCKFCKQANDDIYKAAKDTNVNLNRVDLSKKENKRLWDDHLIGGTPTIIHFNRGEEVERIEGAMPYETYKKFFKYRID</sequence>
<protein>
    <submittedName>
        <fullName evidence="3">Thiol reductase thioredoxin</fullName>
    </submittedName>
</protein>
<dbReference type="EMBL" id="NFCF01000063">
    <property type="protein sequence ID" value="OTW50897.1"/>
    <property type="molecule type" value="Genomic_DNA"/>
</dbReference>
<dbReference type="InterPro" id="IPR036249">
    <property type="entry name" value="Thioredoxin-like_sf"/>
</dbReference>
<dbReference type="AlphaFoldDB" id="A0A242WAS6"/>
<dbReference type="Proteomes" id="UP000195152">
    <property type="component" value="Unassembled WGS sequence"/>
</dbReference>
<proteinExistence type="predicted"/>
<feature type="domain" description="Thioredoxin" evidence="2">
    <location>
        <begin position="53"/>
        <end position="135"/>
    </location>
</feature>
<evidence type="ECO:0000256" key="1">
    <source>
        <dbReference type="SAM" id="Phobius"/>
    </source>
</evidence>
<keyword evidence="1" id="KW-1133">Transmembrane helix</keyword>
<dbReference type="SUPFAM" id="SSF52833">
    <property type="entry name" value="Thioredoxin-like"/>
    <property type="match status" value="1"/>
</dbReference>
<dbReference type="CDD" id="cd02947">
    <property type="entry name" value="TRX_family"/>
    <property type="match status" value="1"/>
</dbReference>
<reference evidence="3 4" key="1">
    <citation type="submission" date="2016-10" db="EMBL/GenBank/DDBJ databases">
        <title>Comparative genomics of Bacillus thuringiensis reveals a path to pathogens against multiple invertebrate hosts.</title>
        <authorList>
            <person name="Zheng J."/>
            <person name="Gao Q."/>
            <person name="Liu H."/>
            <person name="Peng D."/>
            <person name="Ruan L."/>
            <person name="Sun M."/>
        </authorList>
    </citation>
    <scope>NUCLEOTIDE SEQUENCE [LARGE SCALE GENOMIC DNA]</scope>
    <source>
        <strain evidence="3">BGSC 4AC1</strain>
    </source>
</reference>
<gene>
    <name evidence="3" type="ORF">BK699_10155</name>
</gene>